<evidence type="ECO:0000313" key="3">
    <source>
        <dbReference type="EMBL" id="NYI88823.1"/>
    </source>
</evidence>
<dbReference type="InterPro" id="IPR002397">
    <property type="entry name" value="Cyt_P450_B"/>
</dbReference>
<accession>A0A853B163</accession>
<comment type="similarity">
    <text evidence="1">Belongs to the cytochrome P450 family.</text>
</comment>
<feature type="compositionally biased region" description="Polar residues" evidence="2">
    <location>
        <begin position="10"/>
        <end position="23"/>
    </location>
</feature>
<reference evidence="3 4" key="1">
    <citation type="submission" date="2020-07" db="EMBL/GenBank/DDBJ databases">
        <title>Sequencing the genomes of 1000 actinobacteria strains.</title>
        <authorList>
            <person name="Klenk H.-P."/>
        </authorList>
    </citation>
    <scope>NUCLEOTIDE SEQUENCE [LARGE SCALE GENOMIC DNA]</scope>
    <source>
        <strain evidence="3 4">DSM 104006</strain>
    </source>
</reference>
<comment type="caution">
    <text evidence="3">The sequence shown here is derived from an EMBL/GenBank/DDBJ whole genome shotgun (WGS) entry which is preliminary data.</text>
</comment>
<dbReference type="Proteomes" id="UP000549616">
    <property type="component" value="Unassembled WGS sequence"/>
</dbReference>
<dbReference type="SUPFAM" id="SSF48264">
    <property type="entry name" value="Cytochrome P450"/>
    <property type="match status" value="1"/>
</dbReference>
<dbReference type="GO" id="GO:0020037">
    <property type="term" value="F:heme binding"/>
    <property type="evidence" value="ECO:0007669"/>
    <property type="project" value="InterPro"/>
</dbReference>
<dbReference type="RefSeq" id="WP_179773005.1">
    <property type="nucleotide sequence ID" value="NZ_JACCFK010000001.1"/>
</dbReference>
<sequence length="401" mass="42954">MTVHRDNDATVATTTYDHQDSSVPAEQVREIFAGMRNSGCPVVHSAHHGGFSYVNRHEDVRRAMSDAGSFSSGENGIAIPETGLPKIPALEFDEPAHSMWREVLGAPLTPAAVRAMEPTITEIAHLLIDQFADTGATDLVSSFAEPLPAIVIGRMVGLNQAEAVEVRELAIAMFEAMGTAEFPGQMGRFVAFTEQRLAERRENPRDDYLSQLARGSVAGVSLDTTGVVGVLTAFLLGGHHSTATGIAGLLRHALSEPGVRDLLGDRKTVARVIEESLRLTTPLQLFARTVTTDTRIGEHPLAVGERVMLNLGAANRDPEVFPDPERFDAGRQRNPHVAFGGGLHTCQGQHLARAELRIALQVLLARLPDVRLAGPVVEGGMTSGMLLPIVSLPAVFTPEGA</sequence>
<dbReference type="GO" id="GO:0004497">
    <property type="term" value="F:monooxygenase activity"/>
    <property type="evidence" value="ECO:0007669"/>
    <property type="project" value="InterPro"/>
</dbReference>
<feature type="region of interest" description="Disordered" evidence="2">
    <location>
        <begin position="1"/>
        <end position="23"/>
    </location>
</feature>
<protein>
    <submittedName>
        <fullName evidence="3">Cytochrome P450</fullName>
    </submittedName>
</protein>
<gene>
    <name evidence="3" type="ORF">HNR02_002146</name>
</gene>
<keyword evidence="4" id="KW-1185">Reference proteome</keyword>
<organism evidence="3 4">
    <name type="scientific">Amycolatopsis endophytica</name>
    <dbReference type="NCBI Taxonomy" id="860233"/>
    <lineage>
        <taxon>Bacteria</taxon>
        <taxon>Bacillati</taxon>
        <taxon>Actinomycetota</taxon>
        <taxon>Actinomycetes</taxon>
        <taxon>Pseudonocardiales</taxon>
        <taxon>Pseudonocardiaceae</taxon>
        <taxon>Amycolatopsis</taxon>
    </lineage>
</organism>
<evidence type="ECO:0000256" key="2">
    <source>
        <dbReference type="SAM" id="MobiDB-lite"/>
    </source>
</evidence>
<dbReference type="Pfam" id="PF00067">
    <property type="entry name" value="p450"/>
    <property type="match status" value="1"/>
</dbReference>
<dbReference type="GO" id="GO:0005506">
    <property type="term" value="F:iron ion binding"/>
    <property type="evidence" value="ECO:0007669"/>
    <property type="project" value="InterPro"/>
</dbReference>
<dbReference type="Gene3D" id="1.10.630.10">
    <property type="entry name" value="Cytochrome P450"/>
    <property type="match status" value="1"/>
</dbReference>
<dbReference type="EMBL" id="JACCFK010000001">
    <property type="protein sequence ID" value="NYI88823.1"/>
    <property type="molecule type" value="Genomic_DNA"/>
</dbReference>
<evidence type="ECO:0000313" key="4">
    <source>
        <dbReference type="Proteomes" id="UP000549616"/>
    </source>
</evidence>
<dbReference type="GO" id="GO:0016705">
    <property type="term" value="F:oxidoreductase activity, acting on paired donors, with incorporation or reduction of molecular oxygen"/>
    <property type="evidence" value="ECO:0007669"/>
    <property type="project" value="InterPro"/>
</dbReference>
<evidence type="ECO:0000256" key="1">
    <source>
        <dbReference type="ARBA" id="ARBA00010617"/>
    </source>
</evidence>
<proteinExistence type="inferred from homology"/>
<dbReference type="AlphaFoldDB" id="A0A853B163"/>
<dbReference type="InterPro" id="IPR001128">
    <property type="entry name" value="Cyt_P450"/>
</dbReference>
<dbReference type="PRINTS" id="PR00359">
    <property type="entry name" value="BP450"/>
</dbReference>
<name>A0A853B163_9PSEU</name>
<dbReference type="PANTHER" id="PTHR46696">
    <property type="entry name" value="P450, PUTATIVE (EUROFUNG)-RELATED"/>
    <property type="match status" value="1"/>
</dbReference>
<dbReference type="PANTHER" id="PTHR46696:SF6">
    <property type="entry name" value="P450, PUTATIVE (EUROFUNG)-RELATED"/>
    <property type="match status" value="1"/>
</dbReference>
<dbReference type="InterPro" id="IPR036396">
    <property type="entry name" value="Cyt_P450_sf"/>
</dbReference>